<dbReference type="eggNOG" id="ENOG5030IGR">
    <property type="taxonomic scope" value="Bacteria"/>
</dbReference>
<accession>A3HRH7</accession>
<dbReference type="EMBL" id="CM001023">
    <property type="protein sequence ID" value="EAZ82445.1"/>
    <property type="molecule type" value="Genomic_DNA"/>
</dbReference>
<dbReference type="InterPro" id="IPR006342">
    <property type="entry name" value="FkbM_mtfrase"/>
</dbReference>
<keyword evidence="3" id="KW-1185">Reference proteome</keyword>
<dbReference type="Proteomes" id="UP000003919">
    <property type="component" value="Chromosome"/>
</dbReference>
<dbReference type="AlphaFoldDB" id="A3HRH7"/>
<protein>
    <recommendedName>
        <fullName evidence="1">Methyltransferase FkbM domain-containing protein</fullName>
    </recommendedName>
</protein>
<organism evidence="2 3">
    <name type="scientific">Algoriphagus machipongonensis</name>
    <dbReference type="NCBI Taxonomy" id="388413"/>
    <lineage>
        <taxon>Bacteria</taxon>
        <taxon>Pseudomonadati</taxon>
        <taxon>Bacteroidota</taxon>
        <taxon>Cytophagia</taxon>
        <taxon>Cytophagales</taxon>
        <taxon>Cyclobacteriaceae</taxon>
        <taxon>Algoriphagus</taxon>
    </lineage>
</organism>
<gene>
    <name evidence="2" type="ORF">ALPR1_09530</name>
</gene>
<name>A3HRH7_9BACT</name>
<evidence type="ECO:0000313" key="2">
    <source>
        <dbReference type="EMBL" id="EAZ82445.1"/>
    </source>
</evidence>
<dbReference type="HOGENOM" id="CLU_071271_0_0_10"/>
<comment type="caution">
    <text evidence="2">The sequence shown here is derived from an EMBL/GenBank/DDBJ whole genome shotgun (WGS) entry which is preliminary data.</text>
</comment>
<reference evidence="2 3" key="1">
    <citation type="journal article" date="2011" name="J. Bacteriol.">
        <title>Complete genome sequence of Algoriphagus sp. PR1, bacterial prey of a colony-forming choanoflagellate.</title>
        <authorList>
            <person name="Alegado R.A."/>
            <person name="Ferriera S."/>
            <person name="Nusbaum C."/>
            <person name="Young S.K."/>
            <person name="Zeng Q."/>
            <person name="Imamovic A."/>
            <person name="Fairclough S.R."/>
            <person name="King N."/>
        </authorList>
    </citation>
    <scope>NUCLEOTIDE SEQUENCE [LARGE SCALE GENOMIC DNA]</scope>
    <source>
        <strain evidence="2 3">PR1</strain>
    </source>
</reference>
<dbReference type="EMBL" id="AAXU02000001">
    <property type="protein sequence ID" value="EAZ82445.1"/>
    <property type="molecule type" value="Genomic_DNA"/>
</dbReference>
<proteinExistence type="predicted"/>
<sequence>MGSFFDFSVTSRVEKENVLKLIELLHPKISNKPLIRLGPARDGGYLIPDDLEGISACFSPGVDLESGFEYNLAEHGINVYMCDYTVEKPKLYHPNFHFIKKHLSSKNNDQFMTIDTWVNEVLPNDKSSDLILQMDIEGFEFECIFSLSQSLLNRFRIIVIEFHEIHRLFDKSYFKFFKAAIEKLLENHSVVHIHPNNIKTPKKINGIELYHFMEFTFVRNDHVKLESFSKEFPNHLDRDNTFNKGVILSNNWFR</sequence>
<evidence type="ECO:0000259" key="1">
    <source>
        <dbReference type="Pfam" id="PF05050"/>
    </source>
</evidence>
<evidence type="ECO:0000313" key="3">
    <source>
        <dbReference type="Proteomes" id="UP000003919"/>
    </source>
</evidence>
<dbReference type="SUPFAM" id="SSF53335">
    <property type="entry name" value="S-adenosyl-L-methionine-dependent methyltransferases"/>
    <property type="match status" value="1"/>
</dbReference>
<dbReference type="STRING" id="388413.ALPR1_09530"/>
<dbReference type="Pfam" id="PF05050">
    <property type="entry name" value="Methyltransf_21"/>
    <property type="match status" value="1"/>
</dbReference>
<feature type="domain" description="Methyltransferase FkbM" evidence="1">
    <location>
        <begin position="112"/>
        <end position="179"/>
    </location>
</feature>
<dbReference type="InterPro" id="IPR029063">
    <property type="entry name" value="SAM-dependent_MTases_sf"/>
</dbReference>